<dbReference type="Pfam" id="PF13236">
    <property type="entry name" value="CLU"/>
    <property type="match status" value="1"/>
</dbReference>
<feature type="domain" description="Clu" evidence="4">
    <location>
        <begin position="375"/>
        <end position="617"/>
    </location>
</feature>
<name>A0ABM1ADD9_APLCA</name>
<sequence length="1378" mass="155216">MAGITVTEDNRKDEVQKKDPQSKDSGTDSTKECLTNGHAEEKIILDGKAEQNCCVGEKGQCTMEKKEDKEGETKENEEEKDKEVLLIQDTGFNVVIVAPGIEPFDLPVSSMELVQEIHQVLMDREDTCHRTCFSLQLDGTTMDNFSELKAIEGLKEGSVIKVIEEPYTVREARIHVRHVRDLMKSVDPADAYNGVDCASLSFLNTITLGDILDKKRSKPDSVDCTPPEAIIPNSKDRPLLPLHPGIKDLKGSRCLKVLTYSGWNPPPGNRRMHGDLLYLYVVTLEDKRYHVTSCARGFYLNQSTEDEFNPKPSQPKYLSHSLIDLLNQISPAFKRTFSLLLKKRGQKHPFERVPTPYQVYAWMAPQPDHQVDYIRAEDAFSTRLGYEEHIPGQTRDWNEEIQTTRELPKTNLPERLIRERAIFKVHSDFVAAATRGAMAVIDGNVMAINPGEDAKMQMFIWNNIFFSLGFDVKDHYKDFGGDAAAFAAPSNDLQGVKAYFNMDPDGLYTLGTVVVDYRGYRVTAQSIIPGILEREQEQSVVYGSVDFGKTVVSSEKYRELLQKTAAALKIRPHKVLNSKEETIELYSSIECKGIVGNDQRHYILDLLRTFPPDANYLPVEGEELAEFMKNHGYPKNHRHKLPCLRQELIEAFIESRYLAFVKHAALHFQTLQKQPKKTEEKAALTNGHGCDENKNKIDEDEVTEEAKKLVETMTGSQDAVSRKTVEDDTREIVRKAAEASGSMSETEFSITFNPDVFQPHVRHAEPESEMFQKEKDLVKKASQHIVASQIPLLINDCLDHTSSPVDGITLSESMHARGINMRYLGKVAEMLAKYPTLSYVYTIAVSELICRSAKHLFNHYMQGVDMMNTAAAISHFFNCFLGSYPTPHPQVTADESKAAKRKSKRKNKHSVVFSIENTEWSSETPKSLWKKIIDEADEYYSYVLECDGIDGAMEQYGCQRVALLRSICLKCGVQMQLKEYSLENKGRPCFSEDDIVNVYPIVKHISPRATDAFHFFSSGQNKIQQGLLREGYELISEALNLLNNVYGAMHPEIAACLRLLARLNYIMGEFAEAMSYQQRAVLMSERVLGVDHPNTITEYAHLALYCFANNQVTSALRLMYRARYLAIVCHGENHPEVALIDSNIGLILQAVEEYDFSLRYLEHALQLNIRYFGSESLKTAMTYHLVARTHSCRGDFRSALQSEKEAYTIYKSKLGEAHERTKESSECLAHLTKQAVVVQKKMNEIYKGEVNSTLPPIQIQPPSLAGVLETLNIINGIVFVQISPDDLEKFKQEMSKRQSVEQGQEDKPAIDGSPEADKDKGDGDKAPAESVATTAVKETTKVEQTTKATVEVPSKPVENVNQNKKDDSAVLVEGIALA</sequence>
<dbReference type="Proteomes" id="UP000694888">
    <property type="component" value="Unplaced"/>
</dbReference>
<dbReference type="Pfam" id="PF12807">
    <property type="entry name" value="eIF3_p135"/>
    <property type="match status" value="1"/>
</dbReference>
<evidence type="ECO:0000313" key="6">
    <source>
        <dbReference type="RefSeq" id="XP_012945541.1"/>
    </source>
</evidence>
<dbReference type="Gene3D" id="3.30.2280.10">
    <property type="entry name" value="Hypothetical protein (hspc210)"/>
    <property type="match status" value="1"/>
</dbReference>
<evidence type="ECO:0000256" key="2">
    <source>
        <dbReference type="HAMAP-Rule" id="MF_03013"/>
    </source>
</evidence>
<dbReference type="SUPFAM" id="SSF48452">
    <property type="entry name" value="TPR-like"/>
    <property type="match status" value="2"/>
</dbReference>
<dbReference type="InterPro" id="IPR011990">
    <property type="entry name" value="TPR-like_helical_dom_sf"/>
</dbReference>
<feature type="region of interest" description="Disordered" evidence="3">
    <location>
        <begin position="1292"/>
        <end position="1368"/>
    </location>
</feature>
<keyword evidence="1 2" id="KW-0963">Cytoplasm</keyword>
<evidence type="ECO:0000313" key="5">
    <source>
        <dbReference type="Proteomes" id="UP000694888"/>
    </source>
</evidence>
<dbReference type="Pfam" id="PF13374">
    <property type="entry name" value="TPR_10"/>
    <property type="match status" value="1"/>
</dbReference>
<feature type="region of interest" description="Disordered" evidence="3">
    <location>
        <begin position="1"/>
        <end position="33"/>
    </location>
</feature>
<accession>A0ABM1ADD9</accession>
<feature type="compositionally biased region" description="Basic and acidic residues" evidence="3">
    <location>
        <begin position="1292"/>
        <end position="1327"/>
    </location>
</feature>
<dbReference type="CDD" id="cd15466">
    <property type="entry name" value="CLU-central"/>
    <property type="match status" value="1"/>
</dbReference>
<dbReference type="HAMAP" id="MF_03013">
    <property type="entry name" value="CLU"/>
    <property type="match status" value="1"/>
</dbReference>
<dbReference type="Pfam" id="PF05303">
    <property type="entry name" value="GSKIP_dom"/>
    <property type="match status" value="1"/>
</dbReference>
<reference evidence="6" key="1">
    <citation type="submission" date="2025-08" db="UniProtKB">
        <authorList>
            <consortium name="RefSeq"/>
        </authorList>
    </citation>
    <scope>IDENTIFICATION</scope>
</reference>
<dbReference type="InterPro" id="IPR025697">
    <property type="entry name" value="CLU_dom"/>
</dbReference>
<feature type="compositionally biased region" description="Low complexity" evidence="3">
    <location>
        <begin position="1328"/>
        <end position="1352"/>
    </location>
</feature>
<dbReference type="InterPro" id="IPR033646">
    <property type="entry name" value="CLU-central"/>
</dbReference>
<gene>
    <name evidence="6" type="primary">LOC101859613</name>
</gene>
<dbReference type="Pfam" id="PF13424">
    <property type="entry name" value="TPR_12"/>
    <property type="match status" value="1"/>
</dbReference>
<dbReference type="InterPro" id="IPR007967">
    <property type="entry name" value="GSKIP_dom"/>
</dbReference>
<dbReference type="PANTHER" id="PTHR12601:SF6">
    <property type="entry name" value="CLUSTERED MITOCHONDRIA PROTEIN HOMOLOG"/>
    <property type="match status" value="1"/>
</dbReference>
<protein>
    <recommendedName>
        <fullName evidence="2">Clustered mitochondria protein homolog</fullName>
    </recommendedName>
</protein>
<organism evidence="5 6">
    <name type="scientific">Aplysia californica</name>
    <name type="common">California sea hare</name>
    <dbReference type="NCBI Taxonomy" id="6500"/>
    <lineage>
        <taxon>Eukaryota</taxon>
        <taxon>Metazoa</taxon>
        <taxon>Spiralia</taxon>
        <taxon>Lophotrochozoa</taxon>
        <taxon>Mollusca</taxon>
        <taxon>Gastropoda</taxon>
        <taxon>Heterobranchia</taxon>
        <taxon>Euthyneura</taxon>
        <taxon>Tectipleura</taxon>
        <taxon>Aplysiida</taxon>
        <taxon>Aplysioidea</taxon>
        <taxon>Aplysiidae</taxon>
        <taxon>Aplysia</taxon>
    </lineage>
</organism>
<dbReference type="Pfam" id="PF15044">
    <property type="entry name" value="CLU_N"/>
    <property type="match status" value="1"/>
</dbReference>
<comment type="subcellular location">
    <subcellularLocation>
        <location evidence="2">Cytoplasm</location>
    </subcellularLocation>
</comment>
<dbReference type="RefSeq" id="XP_012945541.1">
    <property type="nucleotide sequence ID" value="XM_013090087.2"/>
</dbReference>
<dbReference type="GeneID" id="101859613"/>
<comment type="function">
    <text evidence="2">mRNA-binding protein involved in proper cytoplasmic distribution of mitochondria.</text>
</comment>
<dbReference type="PROSITE" id="PS51823">
    <property type="entry name" value="CLU"/>
    <property type="match status" value="1"/>
</dbReference>
<dbReference type="InterPro" id="IPR023231">
    <property type="entry name" value="GSKIP_dom_sf"/>
</dbReference>
<dbReference type="PANTHER" id="PTHR12601">
    <property type="entry name" value="EUKARYOTIC TRANSLATION INITIATION FACTOR 3 SUBUNIT EIF-3"/>
    <property type="match status" value="1"/>
</dbReference>
<keyword evidence="2" id="KW-0694">RNA-binding</keyword>
<evidence type="ECO:0000259" key="4">
    <source>
        <dbReference type="PROSITE" id="PS51823"/>
    </source>
</evidence>
<keyword evidence="5" id="KW-1185">Reference proteome</keyword>
<dbReference type="InterPro" id="IPR027523">
    <property type="entry name" value="CLU_prot"/>
</dbReference>
<feature type="compositionally biased region" description="Basic and acidic residues" evidence="3">
    <location>
        <begin position="8"/>
        <end position="31"/>
    </location>
</feature>
<feature type="region of interest" description="Disordered" evidence="3">
    <location>
        <begin position="675"/>
        <end position="701"/>
    </location>
</feature>
<evidence type="ECO:0000256" key="1">
    <source>
        <dbReference type="ARBA" id="ARBA00022490"/>
    </source>
</evidence>
<proteinExistence type="inferred from homology"/>
<comment type="similarity">
    <text evidence="2">Belongs to the CLU family.</text>
</comment>
<dbReference type="SUPFAM" id="SSF103107">
    <property type="entry name" value="Hypothetical protein c14orf129, hspc210"/>
    <property type="match status" value="1"/>
</dbReference>
<dbReference type="Gene3D" id="1.25.40.10">
    <property type="entry name" value="Tetratricopeptide repeat domain"/>
    <property type="match status" value="1"/>
</dbReference>
<dbReference type="InterPro" id="IPR028275">
    <property type="entry name" value="CLU_N"/>
</dbReference>
<evidence type="ECO:0000256" key="3">
    <source>
        <dbReference type="SAM" id="MobiDB-lite"/>
    </source>
</evidence>